<protein>
    <submittedName>
        <fullName evidence="7">OmpA family protein</fullName>
    </submittedName>
</protein>
<proteinExistence type="predicted"/>
<dbReference type="InterPro" id="IPR006665">
    <property type="entry name" value="OmpA-like"/>
</dbReference>
<dbReference type="GO" id="GO:0009279">
    <property type="term" value="C:cell outer membrane"/>
    <property type="evidence" value="ECO:0007669"/>
    <property type="project" value="UniProtKB-SubCell"/>
</dbReference>
<dbReference type="PANTHER" id="PTHR30329:SF21">
    <property type="entry name" value="LIPOPROTEIN YIAD-RELATED"/>
    <property type="match status" value="1"/>
</dbReference>
<dbReference type="AlphaFoldDB" id="A0A7X8XVG2"/>
<dbReference type="PANTHER" id="PTHR30329">
    <property type="entry name" value="STATOR ELEMENT OF FLAGELLAR MOTOR COMPLEX"/>
    <property type="match status" value="1"/>
</dbReference>
<dbReference type="InterPro" id="IPR006664">
    <property type="entry name" value="OMP_bac"/>
</dbReference>
<name>A0A7X8XVG2_9BACT</name>
<dbReference type="SUPFAM" id="SSF103088">
    <property type="entry name" value="OmpA-like"/>
    <property type="match status" value="1"/>
</dbReference>
<dbReference type="EMBL" id="JABAIL010000002">
    <property type="protein sequence ID" value="NLR91308.1"/>
    <property type="molecule type" value="Genomic_DNA"/>
</dbReference>
<evidence type="ECO:0000313" key="7">
    <source>
        <dbReference type="EMBL" id="NLR91308.1"/>
    </source>
</evidence>
<evidence type="ECO:0000256" key="4">
    <source>
        <dbReference type="PROSITE-ProRule" id="PRU00473"/>
    </source>
</evidence>
<dbReference type="PROSITE" id="PS51123">
    <property type="entry name" value="OMPA_2"/>
    <property type="match status" value="1"/>
</dbReference>
<dbReference type="RefSeq" id="WP_168882001.1">
    <property type="nucleotide sequence ID" value="NZ_JABAIL010000002.1"/>
</dbReference>
<dbReference type="PRINTS" id="PR01021">
    <property type="entry name" value="OMPADOMAIN"/>
</dbReference>
<evidence type="ECO:0000256" key="2">
    <source>
        <dbReference type="ARBA" id="ARBA00023136"/>
    </source>
</evidence>
<evidence type="ECO:0000256" key="3">
    <source>
        <dbReference type="ARBA" id="ARBA00023237"/>
    </source>
</evidence>
<dbReference type="CDD" id="cd07185">
    <property type="entry name" value="OmpA_C-like"/>
    <property type="match status" value="1"/>
</dbReference>
<keyword evidence="3" id="KW-0998">Cell outer membrane</keyword>
<comment type="caution">
    <text evidence="7">The sequence shown here is derived from an EMBL/GenBank/DDBJ whole genome shotgun (WGS) entry which is preliminary data.</text>
</comment>
<organism evidence="7 8">
    <name type="scientific">Flammeovirga agarivorans</name>
    <dbReference type="NCBI Taxonomy" id="2726742"/>
    <lineage>
        <taxon>Bacteria</taxon>
        <taxon>Pseudomonadati</taxon>
        <taxon>Bacteroidota</taxon>
        <taxon>Cytophagia</taxon>
        <taxon>Cytophagales</taxon>
        <taxon>Flammeovirgaceae</taxon>
        <taxon>Flammeovirga</taxon>
    </lineage>
</organism>
<dbReference type="Pfam" id="PF00691">
    <property type="entry name" value="OmpA"/>
    <property type="match status" value="1"/>
</dbReference>
<dbReference type="Gene3D" id="3.30.1330.60">
    <property type="entry name" value="OmpA-like domain"/>
    <property type="match status" value="1"/>
</dbReference>
<comment type="subcellular location">
    <subcellularLocation>
        <location evidence="1">Cell outer membrane</location>
    </subcellularLocation>
</comment>
<reference evidence="7 8" key="1">
    <citation type="submission" date="2020-04" db="EMBL/GenBank/DDBJ databases">
        <title>Flammeovirga sp. SR4, a novel species isolated from seawater.</title>
        <authorList>
            <person name="Wang X."/>
        </authorList>
    </citation>
    <scope>NUCLEOTIDE SEQUENCE [LARGE SCALE GENOMIC DNA]</scope>
    <source>
        <strain evidence="7 8">SR4</strain>
    </source>
</reference>
<feature type="domain" description="OmpA-like" evidence="6">
    <location>
        <begin position="206"/>
        <end position="328"/>
    </location>
</feature>
<sequence length="330" mass="37719">MFNSYKILSFFCFLAFALTSNSLFGSQKISIIGSVYSEKHKSINEADVIVFVADTSQRTNGLKVYQRSKSDKNGKFNLELPHHQKFVILCQKNGWETTNDAFSINTNNISPQQKISVQFIMKKSDGYANITGKIINPPSKQNIKCTLFDVRLNQYFQIELSNNNAFEIIVGHYGIYHIILKSEDGELLFQERIKVEATKIDHDIQLPTSLFTQLKEYPFEVNTDKLTASSETELRAIASEMKSNIYYRLIINCHTDSRGDDDFNLKLSKKQANSLKNCLISYGIKPQRIIADGFGENRLLNGCKNNVKCSNAKHLENRRVEYMFSISDLE</sequence>
<feature type="chain" id="PRO_5030797446" evidence="5">
    <location>
        <begin position="26"/>
        <end position="330"/>
    </location>
</feature>
<keyword evidence="8" id="KW-1185">Reference proteome</keyword>
<gene>
    <name evidence="7" type="ORF">HGP29_08825</name>
</gene>
<evidence type="ECO:0000313" key="8">
    <source>
        <dbReference type="Proteomes" id="UP000585050"/>
    </source>
</evidence>
<evidence type="ECO:0000256" key="5">
    <source>
        <dbReference type="SAM" id="SignalP"/>
    </source>
</evidence>
<keyword evidence="5" id="KW-0732">Signal</keyword>
<evidence type="ECO:0000256" key="1">
    <source>
        <dbReference type="ARBA" id="ARBA00004442"/>
    </source>
</evidence>
<feature type="signal peptide" evidence="5">
    <location>
        <begin position="1"/>
        <end position="25"/>
    </location>
</feature>
<dbReference type="Proteomes" id="UP000585050">
    <property type="component" value="Unassembled WGS sequence"/>
</dbReference>
<keyword evidence="2 4" id="KW-0472">Membrane</keyword>
<dbReference type="InterPro" id="IPR050330">
    <property type="entry name" value="Bact_OuterMem_StrucFunc"/>
</dbReference>
<evidence type="ECO:0000259" key="6">
    <source>
        <dbReference type="PROSITE" id="PS51123"/>
    </source>
</evidence>
<accession>A0A7X8XVG2</accession>
<dbReference type="InterPro" id="IPR036737">
    <property type="entry name" value="OmpA-like_sf"/>
</dbReference>